<feature type="transmembrane region" description="Helical" evidence="7">
    <location>
        <begin position="181"/>
        <end position="201"/>
    </location>
</feature>
<organism evidence="8 9">
    <name type="scientific">Sporosarcina gallistercoris</name>
    <dbReference type="NCBI Taxonomy" id="2762245"/>
    <lineage>
        <taxon>Bacteria</taxon>
        <taxon>Bacillati</taxon>
        <taxon>Bacillota</taxon>
        <taxon>Bacilli</taxon>
        <taxon>Bacillales</taxon>
        <taxon>Caryophanaceae</taxon>
        <taxon>Sporosarcina</taxon>
    </lineage>
</organism>
<dbReference type="RefSeq" id="WP_191690846.1">
    <property type="nucleotide sequence ID" value="NZ_JACSQY010000009.1"/>
</dbReference>
<gene>
    <name evidence="8" type="ORF">H9659_12135</name>
</gene>
<feature type="transmembrane region" description="Helical" evidence="7">
    <location>
        <begin position="9"/>
        <end position="27"/>
    </location>
</feature>
<dbReference type="EMBL" id="JACSQY010000009">
    <property type="protein sequence ID" value="MBD7909075.1"/>
    <property type="molecule type" value="Genomic_DNA"/>
</dbReference>
<comment type="subcellular location">
    <subcellularLocation>
        <location evidence="1">Cell membrane</location>
        <topology evidence="1">Multi-pass membrane protein</topology>
    </subcellularLocation>
</comment>
<evidence type="ECO:0000256" key="5">
    <source>
        <dbReference type="ARBA" id="ARBA00022989"/>
    </source>
</evidence>
<name>A0ABR8PLM2_9BACL</name>
<protein>
    <submittedName>
        <fullName evidence="8">Dicarboxylate/amino acid:cation symporter</fullName>
    </submittedName>
</protein>
<dbReference type="PANTHER" id="PTHR42865:SF7">
    <property type="entry name" value="PROTON_GLUTAMATE-ASPARTATE SYMPORTER"/>
    <property type="match status" value="1"/>
</dbReference>
<evidence type="ECO:0000256" key="4">
    <source>
        <dbReference type="ARBA" id="ARBA00022692"/>
    </source>
</evidence>
<feature type="transmembrane region" description="Helical" evidence="7">
    <location>
        <begin position="78"/>
        <end position="99"/>
    </location>
</feature>
<evidence type="ECO:0000313" key="8">
    <source>
        <dbReference type="EMBL" id="MBD7909075.1"/>
    </source>
</evidence>
<dbReference type="SUPFAM" id="SSF118215">
    <property type="entry name" value="Proton glutamate symport protein"/>
    <property type="match status" value="1"/>
</dbReference>
<feature type="transmembrane region" description="Helical" evidence="7">
    <location>
        <begin position="316"/>
        <end position="333"/>
    </location>
</feature>
<reference evidence="8 9" key="1">
    <citation type="submission" date="2020-08" db="EMBL/GenBank/DDBJ databases">
        <title>A Genomic Blueprint of the Chicken Gut Microbiome.</title>
        <authorList>
            <person name="Gilroy R."/>
            <person name="Ravi A."/>
            <person name="Getino M."/>
            <person name="Pursley I."/>
            <person name="Horton D.L."/>
            <person name="Alikhan N.-F."/>
            <person name="Baker D."/>
            <person name="Gharbi K."/>
            <person name="Hall N."/>
            <person name="Watson M."/>
            <person name="Adriaenssens E.M."/>
            <person name="Foster-Nyarko E."/>
            <person name="Jarju S."/>
            <person name="Secka A."/>
            <person name="Antonio M."/>
            <person name="Oren A."/>
            <person name="Chaudhuri R."/>
            <person name="La Ragione R.M."/>
            <person name="Hildebrand F."/>
            <person name="Pallen M.J."/>
        </authorList>
    </citation>
    <scope>NUCLEOTIDE SEQUENCE [LARGE SCALE GENOMIC DNA]</scope>
    <source>
        <strain evidence="8 9">Sa3CUA8</strain>
    </source>
</reference>
<dbReference type="Pfam" id="PF00375">
    <property type="entry name" value="SDF"/>
    <property type="match status" value="1"/>
</dbReference>
<accession>A0ABR8PLM2</accession>
<keyword evidence="9" id="KW-1185">Reference proteome</keyword>
<dbReference type="PANTHER" id="PTHR42865">
    <property type="entry name" value="PROTON/GLUTAMATE-ASPARTATE SYMPORTER"/>
    <property type="match status" value="1"/>
</dbReference>
<feature type="transmembrane region" description="Helical" evidence="7">
    <location>
        <begin position="283"/>
        <end position="310"/>
    </location>
</feature>
<evidence type="ECO:0000313" key="9">
    <source>
        <dbReference type="Proteomes" id="UP000659496"/>
    </source>
</evidence>
<evidence type="ECO:0000256" key="3">
    <source>
        <dbReference type="ARBA" id="ARBA00022475"/>
    </source>
</evidence>
<evidence type="ECO:0000256" key="2">
    <source>
        <dbReference type="ARBA" id="ARBA00022448"/>
    </source>
</evidence>
<keyword evidence="2" id="KW-0813">Transport</keyword>
<keyword evidence="3" id="KW-1003">Cell membrane</keyword>
<comment type="caution">
    <text evidence="8">The sequence shown here is derived from an EMBL/GenBank/DDBJ whole genome shotgun (WGS) entry which is preliminary data.</text>
</comment>
<dbReference type="InterPro" id="IPR036458">
    <property type="entry name" value="Na:dicarbo_symporter_sf"/>
</dbReference>
<evidence type="ECO:0000256" key="1">
    <source>
        <dbReference type="ARBA" id="ARBA00004651"/>
    </source>
</evidence>
<dbReference type="Gene3D" id="1.10.3860.10">
    <property type="entry name" value="Sodium:dicarboxylate symporter"/>
    <property type="match status" value="1"/>
</dbReference>
<keyword evidence="4 7" id="KW-0812">Transmembrane</keyword>
<dbReference type="Proteomes" id="UP000659496">
    <property type="component" value="Unassembled WGS sequence"/>
</dbReference>
<evidence type="ECO:0000256" key="7">
    <source>
        <dbReference type="SAM" id="Phobius"/>
    </source>
</evidence>
<feature type="transmembrane region" description="Helical" evidence="7">
    <location>
        <begin position="143"/>
        <end position="160"/>
    </location>
</feature>
<feature type="transmembrane region" description="Helical" evidence="7">
    <location>
        <begin position="213"/>
        <end position="238"/>
    </location>
</feature>
<keyword evidence="6 7" id="KW-0472">Membrane</keyword>
<feature type="transmembrane region" description="Helical" evidence="7">
    <location>
        <begin position="345"/>
        <end position="368"/>
    </location>
</feature>
<evidence type="ECO:0000256" key="6">
    <source>
        <dbReference type="ARBA" id="ARBA00023136"/>
    </source>
</evidence>
<proteinExistence type="predicted"/>
<dbReference type="PRINTS" id="PR00173">
    <property type="entry name" value="EDTRNSPORT"/>
</dbReference>
<keyword evidence="5 7" id="KW-1133">Transmembrane helix</keyword>
<feature type="transmembrane region" description="Helical" evidence="7">
    <location>
        <begin position="33"/>
        <end position="58"/>
    </location>
</feature>
<dbReference type="InterPro" id="IPR001991">
    <property type="entry name" value="Na-dicarboxylate_symporter"/>
</dbReference>
<sequence>MGWWKKQHLFVQVAIGAVIGIVLGIILKENVSYIAPIGDIFIRLLQWLIVPLTFLVLIDGITNLPSVKSLRSIGGVTIVYYMATTVIASSIGIGVALVMNPGKNSVGMLTDGETISPEEFNFVDNLVSWTPNNLFGGFVEMNMLQIIIGAIIIGVALLSMGDKAKTVRLFFQEGAALMLKVTDMIMVLAPLGVLALIAKLVGTTDMSIISSALYYVLSALIGLAILLFIVYPTFIALFTKFKPLEFLRTISPALMLAAATSSSNATLPASMNVSKKLGVSDKIYGFTLPLGATINMDGLAVTFGVTAIFAANLYDIPITFGLLVQFVFLGLALSMGTAGARGADIVMMAILMTSLGLPLEIVAIYAAVSPLVDAGNTTNNIAGDLTGTAIVHSKYGEKLKEL</sequence>